<name>A0ABQ6YQV9_9NOCA</name>
<dbReference type="Proteomes" id="UP000798951">
    <property type="component" value="Unassembled WGS sequence"/>
</dbReference>
<keyword evidence="2" id="KW-1185">Reference proteome</keyword>
<protein>
    <submittedName>
        <fullName evidence="1">Uncharacterized protein</fullName>
    </submittedName>
</protein>
<evidence type="ECO:0000313" key="2">
    <source>
        <dbReference type="Proteomes" id="UP000798951"/>
    </source>
</evidence>
<comment type="caution">
    <text evidence="1">The sequence shown here is derived from an EMBL/GenBank/DDBJ whole genome shotgun (WGS) entry which is preliminary data.</text>
</comment>
<dbReference type="EMBL" id="VMSD01000002">
    <property type="protein sequence ID" value="KAF0848140.1"/>
    <property type="molecule type" value="Genomic_DNA"/>
</dbReference>
<accession>A0ABQ6YQV9</accession>
<evidence type="ECO:0000313" key="1">
    <source>
        <dbReference type="EMBL" id="KAF0848140.1"/>
    </source>
</evidence>
<organism evidence="1 2">
    <name type="scientific">Nocardia caishijiensis</name>
    <dbReference type="NCBI Taxonomy" id="184756"/>
    <lineage>
        <taxon>Bacteria</taxon>
        <taxon>Bacillati</taxon>
        <taxon>Actinomycetota</taxon>
        <taxon>Actinomycetes</taxon>
        <taxon>Mycobacteriales</taxon>
        <taxon>Nocardiaceae</taxon>
        <taxon>Nocardia</taxon>
    </lineage>
</organism>
<sequence>MAARSQAIDPATAERLYSRVLRILRQEGGSTPEVKIAAQVRELLVELAIPEHPWGNVNLVEKNSLKPHMVEPVPLFNGIPIVMYEGYVDVMSLDLWKENHRVELQVKEFTERNNREPDPDEVLQLVQGKLRLPSMTKNDPFNVAPLAHSIARKGVERPPILTADGEPKDGNRRIAAAKWVVSSGNFAPDEVQRARWVKVWVAPPNTTDDRFDAIVVALNFEDDLKEKWPEFVKARLVVDEYRKDRSGVVGGITPTRDRKLKKDVADKFAITTTAVTRYVRMVQWAEDFEAYHVDERGKEAAEVRYKADEVFQWFYEIQAGKSADKITVQMEEDADLRKIVYDLMFDVMDSGTQVRSLWKIVADEEARKQLHDAHESLERNEKKDALDLIKEAVTTADRNTATRKKIGFEGWLRQAVERLGGAPPDNWRTLDSSLLKELERVFVASNGVIEAELVTRGERLMTANG</sequence>
<reference evidence="1 2" key="1">
    <citation type="submission" date="2019-07" db="EMBL/GenBank/DDBJ databases">
        <title>Genomic Encyclopedia of Type Strains, Phase IV (KMG-IV): sequencing the most valuable type-strain genomes for metagenomic binning, comparative biology and taxonomic classification.</title>
        <authorList>
            <person name="Goeker M."/>
        </authorList>
    </citation>
    <scope>NUCLEOTIDE SEQUENCE [LARGE SCALE GENOMIC DNA]</scope>
    <source>
        <strain evidence="1 2">DSM 44831</strain>
    </source>
</reference>
<gene>
    <name evidence="1" type="ORF">FNL39_102287</name>
</gene>
<proteinExistence type="predicted"/>